<dbReference type="Gene3D" id="3.40.50.300">
    <property type="entry name" value="P-loop containing nucleotide triphosphate hydrolases"/>
    <property type="match status" value="2"/>
</dbReference>
<dbReference type="GO" id="GO:0016787">
    <property type="term" value="F:hydrolase activity"/>
    <property type="evidence" value="ECO:0007669"/>
    <property type="project" value="UniProtKB-UniRule"/>
</dbReference>
<feature type="region of interest" description="Disordered" evidence="12">
    <location>
        <begin position="740"/>
        <end position="785"/>
    </location>
</feature>
<organism evidence="15 16">
    <name type="scientific">Trichodelitschia bisporula</name>
    <dbReference type="NCBI Taxonomy" id="703511"/>
    <lineage>
        <taxon>Eukaryota</taxon>
        <taxon>Fungi</taxon>
        <taxon>Dikarya</taxon>
        <taxon>Ascomycota</taxon>
        <taxon>Pezizomycotina</taxon>
        <taxon>Dothideomycetes</taxon>
        <taxon>Dothideomycetes incertae sedis</taxon>
        <taxon>Phaeotrichales</taxon>
        <taxon>Phaeotrichaceae</taxon>
        <taxon>Trichodelitschia</taxon>
    </lineage>
</organism>
<accession>A0A6G1I3N1</accession>
<feature type="compositionally biased region" description="Basic residues" evidence="12">
    <location>
        <begin position="1"/>
        <end position="12"/>
    </location>
</feature>
<protein>
    <recommendedName>
        <fullName evidence="9">DNA 3'-5' helicase</fullName>
        <ecNumber evidence="9">5.6.2.4</ecNumber>
    </recommendedName>
</protein>
<reference evidence="15" key="1">
    <citation type="journal article" date="2020" name="Stud. Mycol.">
        <title>101 Dothideomycetes genomes: a test case for predicting lifestyles and emergence of pathogens.</title>
        <authorList>
            <person name="Haridas S."/>
            <person name="Albert R."/>
            <person name="Binder M."/>
            <person name="Bloem J."/>
            <person name="Labutti K."/>
            <person name="Salamov A."/>
            <person name="Andreopoulos B."/>
            <person name="Baker S."/>
            <person name="Barry K."/>
            <person name="Bills G."/>
            <person name="Bluhm B."/>
            <person name="Cannon C."/>
            <person name="Castanera R."/>
            <person name="Culley D."/>
            <person name="Daum C."/>
            <person name="Ezra D."/>
            <person name="Gonzalez J."/>
            <person name="Henrissat B."/>
            <person name="Kuo A."/>
            <person name="Liang C."/>
            <person name="Lipzen A."/>
            <person name="Lutzoni F."/>
            <person name="Magnuson J."/>
            <person name="Mondo S."/>
            <person name="Nolan M."/>
            <person name="Ohm R."/>
            <person name="Pangilinan J."/>
            <person name="Park H.-J."/>
            <person name="Ramirez L."/>
            <person name="Alfaro M."/>
            <person name="Sun H."/>
            <person name="Tritt A."/>
            <person name="Yoshinaga Y."/>
            <person name="Zwiers L.-H."/>
            <person name="Turgeon B."/>
            <person name="Goodwin S."/>
            <person name="Spatafora J."/>
            <person name="Crous P."/>
            <person name="Grigoriev I."/>
        </authorList>
    </citation>
    <scope>NUCLEOTIDE SEQUENCE</scope>
    <source>
        <strain evidence="15">CBS 262.69</strain>
    </source>
</reference>
<evidence type="ECO:0000256" key="11">
    <source>
        <dbReference type="PROSITE-ProRule" id="PRU00560"/>
    </source>
</evidence>
<dbReference type="PANTHER" id="PTHR11070">
    <property type="entry name" value="UVRD / RECB / PCRA DNA HELICASE FAMILY MEMBER"/>
    <property type="match status" value="1"/>
</dbReference>
<dbReference type="Pfam" id="PF00580">
    <property type="entry name" value="UvrD-helicase"/>
    <property type="match status" value="1"/>
</dbReference>
<evidence type="ECO:0000256" key="6">
    <source>
        <dbReference type="ARBA" id="ARBA00023125"/>
    </source>
</evidence>
<dbReference type="GO" id="GO:0005524">
    <property type="term" value="F:ATP binding"/>
    <property type="evidence" value="ECO:0007669"/>
    <property type="project" value="UniProtKB-UniRule"/>
</dbReference>
<dbReference type="Pfam" id="PF13361">
    <property type="entry name" value="UvrD_C"/>
    <property type="match status" value="1"/>
</dbReference>
<feature type="compositionally biased region" description="Basic and acidic residues" evidence="12">
    <location>
        <begin position="582"/>
        <end position="606"/>
    </location>
</feature>
<dbReference type="PROSITE" id="PS51198">
    <property type="entry name" value="UVRD_HELICASE_ATP_BIND"/>
    <property type="match status" value="1"/>
</dbReference>
<evidence type="ECO:0000256" key="4">
    <source>
        <dbReference type="ARBA" id="ARBA00022806"/>
    </source>
</evidence>
<dbReference type="CDD" id="cd17932">
    <property type="entry name" value="DEXQc_UvrD"/>
    <property type="match status" value="1"/>
</dbReference>
<evidence type="ECO:0000256" key="2">
    <source>
        <dbReference type="ARBA" id="ARBA00022741"/>
    </source>
</evidence>
<keyword evidence="6" id="KW-0238">DNA-binding</keyword>
<evidence type="ECO:0000313" key="16">
    <source>
        <dbReference type="Proteomes" id="UP000799640"/>
    </source>
</evidence>
<comment type="caution">
    <text evidence="11">Lacks conserved residue(s) required for the propagation of feature annotation.</text>
</comment>
<feature type="compositionally biased region" description="Polar residues" evidence="12">
    <location>
        <begin position="620"/>
        <end position="629"/>
    </location>
</feature>
<evidence type="ECO:0000313" key="15">
    <source>
        <dbReference type="EMBL" id="KAF2402872.1"/>
    </source>
</evidence>
<keyword evidence="2 11" id="KW-0547">Nucleotide-binding</keyword>
<gene>
    <name evidence="15" type="ORF">EJ06DRAFT_527852</name>
</gene>
<dbReference type="GO" id="GO:0005634">
    <property type="term" value="C:nucleus"/>
    <property type="evidence" value="ECO:0007669"/>
    <property type="project" value="TreeGrafter"/>
</dbReference>
<keyword evidence="7" id="KW-0413">Isomerase</keyword>
<keyword evidence="4 11" id="KW-0347">Helicase</keyword>
<comment type="similarity">
    <text evidence="1">Belongs to the helicase family. UvrD subfamily.</text>
</comment>
<dbReference type="CDD" id="cd18807">
    <property type="entry name" value="SF1_C_UvrD"/>
    <property type="match status" value="1"/>
</dbReference>
<dbReference type="GO" id="GO:0000725">
    <property type="term" value="P:recombinational repair"/>
    <property type="evidence" value="ECO:0007669"/>
    <property type="project" value="TreeGrafter"/>
</dbReference>
<dbReference type="SUPFAM" id="SSF52540">
    <property type="entry name" value="P-loop containing nucleoside triphosphate hydrolases"/>
    <property type="match status" value="1"/>
</dbReference>
<comment type="catalytic activity">
    <reaction evidence="10">
        <text>ATP + H2O = ADP + phosphate + H(+)</text>
        <dbReference type="Rhea" id="RHEA:13065"/>
        <dbReference type="ChEBI" id="CHEBI:15377"/>
        <dbReference type="ChEBI" id="CHEBI:15378"/>
        <dbReference type="ChEBI" id="CHEBI:30616"/>
        <dbReference type="ChEBI" id="CHEBI:43474"/>
        <dbReference type="ChEBI" id="CHEBI:456216"/>
        <dbReference type="EC" id="5.6.2.4"/>
    </reaction>
</comment>
<dbReference type="Gene3D" id="1.10.10.160">
    <property type="match status" value="1"/>
</dbReference>
<keyword evidence="16" id="KW-1185">Reference proteome</keyword>
<dbReference type="Proteomes" id="UP000799640">
    <property type="component" value="Unassembled WGS sequence"/>
</dbReference>
<evidence type="ECO:0000256" key="12">
    <source>
        <dbReference type="SAM" id="MobiDB-lite"/>
    </source>
</evidence>
<name>A0A6G1I3N1_9PEZI</name>
<sequence>MEPAKARARISKLKSGTAAPTEAKAKGPSVDQQEFVAIFTEYEEALETSNLLDYDDLLLRCVELLKRFPECVSNIQAVLIDEFQDTNHVQYELMSLFAQHRDPKTPDHKIPSITIVGDPDQSIYSFRSAEIKNLRKMTTQYPGTHVVILEENYRSSGSILQSALEVIEQDESRPEKKLLPTHCIGERPVLRTLSTPHKEADWLVGEIRRCEALNAGLLKYSDFAVLLRSASLSRHIESALGKAGIPYRMVGGHKFFDRVEVKLVLDYLRVIGHPEHNDALARIINVPPRKIGETAMKTLFDEADRKKIPLWTHLLDVCQGRSSSKISAQAERSLSTLIKIILTSRTKLAEADETGFTIPDLMEYFMERLSLKKYLEDKYQKEGRWANVEELLTLARDASASLEAEAEADALAPIDGVNQDQPSGLQDLLTRFLANVALSTEAQDTKGGTETPNQVTLSTIHAAKGLEWPVVFIPGAFQGSIPHSRAEDTDEERRLLYVGMTRAKALLYLSRPKKNSNREDTTLSPFLSAPNMSRFFAPRGPSFTLSTLRDLSRILHRPCPAPSAFHAVIEAAIRDADFHVEDDRFPEDPDERPQEDTSYVDYDKETPYPPGKRARLSHAPPTTSATGFRSASSTIFSAGTYSNTALGFTSARTAMAELEAAAQTAEPPPEPRDKARTTGKKRQISGQGTLGEFFKPKSTAAKPAATNPVSNPATLPPKAARMPNLPARIPNAALASILQPTGIPPSLAQRQPRKTPMRTPSWAAKPLPPADENAAPPPEPDGEAEPLVATSFHTTTFQAATLHTTTMVQLTGTGVGVGRRALGLRSSGAGAGGGALNRPFKPPGRAG</sequence>
<evidence type="ECO:0000256" key="10">
    <source>
        <dbReference type="ARBA" id="ARBA00048988"/>
    </source>
</evidence>
<evidence type="ECO:0000259" key="14">
    <source>
        <dbReference type="PROSITE" id="PS51217"/>
    </source>
</evidence>
<evidence type="ECO:0000259" key="13">
    <source>
        <dbReference type="PROSITE" id="PS51198"/>
    </source>
</evidence>
<dbReference type="InterPro" id="IPR027417">
    <property type="entry name" value="P-loop_NTPase"/>
</dbReference>
<evidence type="ECO:0000256" key="5">
    <source>
        <dbReference type="ARBA" id="ARBA00022840"/>
    </source>
</evidence>
<comment type="catalytic activity">
    <reaction evidence="8">
        <text>Couples ATP hydrolysis with the unwinding of duplex DNA by translocating in the 3'-5' direction.</text>
        <dbReference type="EC" id="5.6.2.4"/>
    </reaction>
</comment>
<evidence type="ECO:0000256" key="1">
    <source>
        <dbReference type="ARBA" id="ARBA00009922"/>
    </source>
</evidence>
<dbReference type="PROSITE" id="PS51217">
    <property type="entry name" value="UVRD_HELICASE_CTER"/>
    <property type="match status" value="1"/>
</dbReference>
<dbReference type="GO" id="GO:0003677">
    <property type="term" value="F:DNA binding"/>
    <property type="evidence" value="ECO:0007669"/>
    <property type="project" value="UniProtKB-KW"/>
</dbReference>
<dbReference type="InterPro" id="IPR013986">
    <property type="entry name" value="DExx_box_DNA_helicase_dom_sf"/>
</dbReference>
<evidence type="ECO:0000256" key="7">
    <source>
        <dbReference type="ARBA" id="ARBA00023235"/>
    </source>
</evidence>
<dbReference type="Gene3D" id="1.10.486.10">
    <property type="entry name" value="PCRA, domain 4"/>
    <property type="match status" value="1"/>
</dbReference>
<evidence type="ECO:0000256" key="3">
    <source>
        <dbReference type="ARBA" id="ARBA00022801"/>
    </source>
</evidence>
<dbReference type="EMBL" id="ML996690">
    <property type="protein sequence ID" value="KAF2402872.1"/>
    <property type="molecule type" value="Genomic_DNA"/>
</dbReference>
<proteinExistence type="inferred from homology"/>
<dbReference type="PANTHER" id="PTHR11070:SF2">
    <property type="entry name" value="ATP-DEPENDENT DNA HELICASE SRS2"/>
    <property type="match status" value="1"/>
</dbReference>
<feature type="domain" description="UvrD-like helicase ATP-binding" evidence="13">
    <location>
        <begin position="1"/>
        <end position="156"/>
    </location>
</feature>
<feature type="region of interest" description="Disordered" evidence="12">
    <location>
        <begin position="582"/>
        <end position="629"/>
    </location>
</feature>
<dbReference type="InterPro" id="IPR014017">
    <property type="entry name" value="DNA_helicase_UvrD-like_C"/>
</dbReference>
<dbReference type="GO" id="GO:0043138">
    <property type="term" value="F:3'-5' DNA helicase activity"/>
    <property type="evidence" value="ECO:0007669"/>
    <property type="project" value="UniProtKB-EC"/>
</dbReference>
<dbReference type="OrthoDB" id="1470711at2759"/>
<feature type="domain" description="UvrD-like helicase C-terminal" evidence="14">
    <location>
        <begin position="157"/>
        <end position="465"/>
    </location>
</feature>
<feature type="region of interest" description="Disordered" evidence="12">
    <location>
        <begin position="659"/>
        <end position="694"/>
    </location>
</feature>
<feature type="region of interest" description="Disordered" evidence="12">
    <location>
        <begin position="827"/>
        <end position="847"/>
    </location>
</feature>
<keyword evidence="3 11" id="KW-0378">Hydrolase</keyword>
<keyword evidence="5 11" id="KW-0067">ATP-binding</keyword>
<dbReference type="AlphaFoldDB" id="A0A6G1I3N1"/>
<evidence type="ECO:0000256" key="8">
    <source>
        <dbReference type="ARBA" id="ARBA00034617"/>
    </source>
</evidence>
<dbReference type="EC" id="5.6.2.4" evidence="9"/>
<feature type="region of interest" description="Disordered" evidence="12">
    <location>
        <begin position="1"/>
        <end position="26"/>
    </location>
</feature>
<evidence type="ECO:0000256" key="9">
    <source>
        <dbReference type="ARBA" id="ARBA00034808"/>
    </source>
</evidence>
<dbReference type="InterPro" id="IPR014016">
    <property type="entry name" value="UvrD-like_ATP-bd"/>
</dbReference>
<dbReference type="InterPro" id="IPR000212">
    <property type="entry name" value="DNA_helicase_UvrD/REP"/>
</dbReference>